<dbReference type="OrthoDB" id="4509278at2759"/>
<proteinExistence type="predicted"/>
<accession>A0A9Q0AHN0</accession>
<name>A0A9Q0AHN0_9PEZI</name>
<dbReference type="AlphaFoldDB" id="A0A9Q0AHN0"/>
<reference evidence="2" key="1">
    <citation type="submission" date="2021-03" db="EMBL/GenBank/DDBJ databases">
        <title>Revisited historic fungal species revealed as producer of novel bioactive compounds through whole genome sequencing and comparative genomics.</title>
        <authorList>
            <person name="Vignolle G.A."/>
            <person name="Hochenegger N."/>
            <person name="Mach R.L."/>
            <person name="Mach-Aigner A.R."/>
            <person name="Javad Rahimi M."/>
            <person name="Salim K.A."/>
            <person name="Chan C.M."/>
            <person name="Lim L.B.L."/>
            <person name="Cai F."/>
            <person name="Druzhinina I.S."/>
            <person name="U'Ren J.M."/>
            <person name="Derntl C."/>
        </authorList>
    </citation>
    <scope>NUCLEOTIDE SEQUENCE</scope>
    <source>
        <strain evidence="2">TUCIM 5799</strain>
    </source>
</reference>
<evidence type="ECO:0000256" key="1">
    <source>
        <dbReference type="SAM" id="SignalP"/>
    </source>
</evidence>
<protein>
    <submittedName>
        <fullName evidence="2">Uncharacterized protein</fullName>
    </submittedName>
</protein>
<evidence type="ECO:0000313" key="2">
    <source>
        <dbReference type="EMBL" id="KAI1850174.1"/>
    </source>
</evidence>
<dbReference type="Proteomes" id="UP000829685">
    <property type="component" value="Unassembled WGS sequence"/>
</dbReference>
<comment type="caution">
    <text evidence="2">The sequence shown here is derived from an EMBL/GenBank/DDBJ whole genome shotgun (WGS) entry which is preliminary data.</text>
</comment>
<keyword evidence="3" id="KW-1185">Reference proteome</keyword>
<feature type="chain" id="PRO_5040446829" evidence="1">
    <location>
        <begin position="20"/>
        <end position="108"/>
    </location>
</feature>
<organism evidence="2 3">
    <name type="scientific">Neoarthrinium moseri</name>
    <dbReference type="NCBI Taxonomy" id="1658444"/>
    <lineage>
        <taxon>Eukaryota</taxon>
        <taxon>Fungi</taxon>
        <taxon>Dikarya</taxon>
        <taxon>Ascomycota</taxon>
        <taxon>Pezizomycotina</taxon>
        <taxon>Sordariomycetes</taxon>
        <taxon>Xylariomycetidae</taxon>
        <taxon>Amphisphaeriales</taxon>
        <taxon>Apiosporaceae</taxon>
        <taxon>Neoarthrinium</taxon>
    </lineage>
</organism>
<feature type="signal peptide" evidence="1">
    <location>
        <begin position="1"/>
        <end position="19"/>
    </location>
</feature>
<gene>
    <name evidence="2" type="ORF">JX265_013453</name>
</gene>
<sequence length="108" mass="11288">MLLTRVAGASALFMSIVTASPIEKRDFDAQLTFFKVNGGSYTVSVPADSARAEVVKITEPEEVAVVSSAGGATCSIKGVKGVDVVIVGQRSTQILPAQPIDTVYCLQL</sequence>
<dbReference type="EMBL" id="JAFIMR010000071">
    <property type="protein sequence ID" value="KAI1850174.1"/>
    <property type="molecule type" value="Genomic_DNA"/>
</dbReference>
<evidence type="ECO:0000313" key="3">
    <source>
        <dbReference type="Proteomes" id="UP000829685"/>
    </source>
</evidence>
<keyword evidence="1" id="KW-0732">Signal</keyword>